<dbReference type="OrthoDB" id="10577934at2759"/>
<name>A0A812K9F6_9DINO</name>
<reference evidence="1" key="1">
    <citation type="submission" date="2021-02" db="EMBL/GenBank/DDBJ databases">
        <authorList>
            <person name="Dougan E. K."/>
            <person name="Rhodes N."/>
            <person name="Thang M."/>
            <person name="Chan C."/>
        </authorList>
    </citation>
    <scope>NUCLEOTIDE SEQUENCE</scope>
</reference>
<dbReference type="Proteomes" id="UP000604046">
    <property type="component" value="Unassembled WGS sequence"/>
</dbReference>
<evidence type="ECO:0000313" key="1">
    <source>
        <dbReference type="EMBL" id="CAE7223148.1"/>
    </source>
</evidence>
<dbReference type="EMBL" id="CAJNDS010000617">
    <property type="protein sequence ID" value="CAE7223148.1"/>
    <property type="molecule type" value="Genomic_DNA"/>
</dbReference>
<evidence type="ECO:0000313" key="2">
    <source>
        <dbReference type="Proteomes" id="UP000604046"/>
    </source>
</evidence>
<protein>
    <submittedName>
        <fullName evidence="1">Gp1ba protein</fullName>
    </submittedName>
</protein>
<accession>A0A812K9F6</accession>
<sequence>MAHGLFGNLRVGKPRAWHKSGVCARVDDWTRKLEDPSDYSVAKCKEGATIDNTIATVTPPATSQGQFSSDAGAHMPWSKVDLMPMDGGIDRAVARCTPVQPLDCTES</sequence>
<organism evidence="1 2">
    <name type="scientific">Symbiodinium natans</name>
    <dbReference type="NCBI Taxonomy" id="878477"/>
    <lineage>
        <taxon>Eukaryota</taxon>
        <taxon>Sar</taxon>
        <taxon>Alveolata</taxon>
        <taxon>Dinophyceae</taxon>
        <taxon>Suessiales</taxon>
        <taxon>Symbiodiniaceae</taxon>
        <taxon>Symbiodinium</taxon>
    </lineage>
</organism>
<proteinExistence type="predicted"/>
<keyword evidence="2" id="KW-1185">Reference proteome</keyword>
<gene>
    <name evidence="1" type="primary">Gp1ba</name>
    <name evidence="1" type="ORF">SNAT2548_LOCUS8381</name>
</gene>
<dbReference type="AlphaFoldDB" id="A0A812K9F6"/>
<comment type="caution">
    <text evidence="1">The sequence shown here is derived from an EMBL/GenBank/DDBJ whole genome shotgun (WGS) entry which is preliminary data.</text>
</comment>